<evidence type="ECO:0000256" key="5">
    <source>
        <dbReference type="ARBA" id="ARBA00022729"/>
    </source>
</evidence>
<dbReference type="GO" id="GO:0009279">
    <property type="term" value="C:cell outer membrane"/>
    <property type="evidence" value="ECO:0007669"/>
    <property type="project" value="UniProtKB-SubCell"/>
</dbReference>
<keyword evidence="6 8" id="KW-0472">Membrane</keyword>
<dbReference type="AlphaFoldDB" id="A0A1T5AQK5"/>
<gene>
    <name evidence="10" type="ORF">SAMN03080601_00347</name>
</gene>
<accession>A0A1T5AQK5</accession>
<keyword evidence="2 8" id="KW-0813">Transport</keyword>
<dbReference type="SUPFAM" id="SSF56935">
    <property type="entry name" value="Porins"/>
    <property type="match status" value="1"/>
</dbReference>
<dbReference type="InterPro" id="IPR039426">
    <property type="entry name" value="TonB-dep_rcpt-like"/>
</dbReference>
<dbReference type="PANTHER" id="PTHR30069">
    <property type="entry name" value="TONB-DEPENDENT OUTER MEMBRANE RECEPTOR"/>
    <property type="match status" value="1"/>
</dbReference>
<name>A0A1T5AQK5_9BACT</name>
<feature type="domain" description="TonB-dependent receptor plug" evidence="9">
    <location>
        <begin position="128"/>
        <end position="229"/>
    </location>
</feature>
<keyword evidence="10" id="KW-0675">Receptor</keyword>
<evidence type="ECO:0000256" key="3">
    <source>
        <dbReference type="ARBA" id="ARBA00022452"/>
    </source>
</evidence>
<evidence type="ECO:0000256" key="2">
    <source>
        <dbReference type="ARBA" id="ARBA00022448"/>
    </source>
</evidence>
<dbReference type="GO" id="GO:0044718">
    <property type="term" value="P:siderophore transmembrane transport"/>
    <property type="evidence" value="ECO:0007669"/>
    <property type="project" value="TreeGrafter"/>
</dbReference>
<organism evidence="10 11">
    <name type="scientific">Alkalitalea saponilacus</name>
    <dbReference type="NCBI Taxonomy" id="889453"/>
    <lineage>
        <taxon>Bacteria</taxon>
        <taxon>Pseudomonadati</taxon>
        <taxon>Bacteroidota</taxon>
        <taxon>Bacteroidia</taxon>
        <taxon>Marinilabiliales</taxon>
        <taxon>Marinilabiliaceae</taxon>
        <taxon>Alkalitalea</taxon>
    </lineage>
</organism>
<dbReference type="Gene3D" id="2.40.170.20">
    <property type="entry name" value="TonB-dependent receptor, beta-barrel domain"/>
    <property type="match status" value="1"/>
</dbReference>
<sequence length="820" mass="92433">MAMRVIVGIVFFLLSLSVFGERPVNVIRGRVVSDNNEPLPGATVFIQNTTQGVQTDANGYFTLHASIEGDMTIVASYIGYQPMAKTVSANANNSGGPHRLHYVLTENTENLEEVLVRGESRAARIERSGFAVTSVDTRHLQKKSAEINEVLDRTPGLRVRRDGGMGSRTQYNINGLSGSAVRIFIDGVPAESYGSSYSVNSIPISLIERIDVYKGVVPIEFGNDAMGGAINIVTKQLKNESGSNRALNASYSYGSFNTHRADVTGSWRNYKSGITTRFSTFYNSSDNNYYVWSDDIKIKDYNEFLPDGSRNPDFLTIIDQGVKVRRFNDAYESYGAKVDVGVTGKSWADQLFFTINVSEDYKESQHGPRMISPYGERFTEGWTVAPAVNFVKNNALFEGLNVSMDFQYSVSERSTVDTTTNRYDWFGNLVPHVRGVTRLPGEARNASLNVNNNKNYIARGSASYNLNENHLLGVNYSNNYFIRSSDDKLRAAELRNYGSENIANKQITGITYQNTLFNEKLRNSIFAKHYYNNLKQDRIEYNSGVLDTIRYSRPDDNWGYGATTSFAVTPAIRFNASVEKAVRLVTANEVFGNVSDEIVESVNLEPEKSLNVNFGGMFTLHNSNRNQLRLNTNFFFRNTYDRIKRSIVVRGDDSHSVFNNIGHIVSKGVEAQLDYRIGVKWHFMLQGYYLDSRFMEEFAQNGSVNLNYKSREPNMPYLTFGGSAEYNKENLFKQGDRISVNWYSAYINEFHFDWSIIGNQNKPIVPSQFLNDVSISYLFPGEKLTLSLDGKNIFNEMAFDNFAVQRPGRTLSAKIAYAFF</sequence>
<dbReference type="InterPro" id="IPR037066">
    <property type="entry name" value="Plug_dom_sf"/>
</dbReference>
<evidence type="ECO:0000313" key="11">
    <source>
        <dbReference type="Proteomes" id="UP000191055"/>
    </source>
</evidence>
<dbReference type="Proteomes" id="UP000191055">
    <property type="component" value="Unassembled WGS sequence"/>
</dbReference>
<evidence type="ECO:0000256" key="6">
    <source>
        <dbReference type="ARBA" id="ARBA00023136"/>
    </source>
</evidence>
<evidence type="ECO:0000256" key="8">
    <source>
        <dbReference type="PROSITE-ProRule" id="PRU01360"/>
    </source>
</evidence>
<proteinExistence type="inferred from homology"/>
<dbReference type="OrthoDB" id="9812892at2"/>
<dbReference type="SUPFAM" id="SSF49464">
    <property type="entry name" value="Carboxypeptidase regulatory domain-like"/>
    <property type="match status" value="1"/>
</dbReference>
<dbReference type="Gene3D" id="2.60.40.1120">
    <property type="entry name" value="Carboxypeptidase-like, regulatory domain"/>
    <property type="match status" value="1"/>
</dbReference>
<comment type="subcellular location">
    <subcellularLocation>
        <location evidence="1 8">Cell outer membrane</location>
        <topology evidence="1 8">Multi-pass membrane protein</topology>
    </subcellularLocation>
</comment>
<dbReference type="PROSITE" id="PS52016">
    <property type="entry name" value="TONB_DEPENDENT_REC_3"/>
    <property type="match status" value="1"/>
</dbReference>
<evidence type="ECO:0000313" key="10">
    <source>
        <dbReference type="EMBL" id="SKB37282.1"/>
    </source>
</evidence>
<evidence type="ECO:0000256" key="7">
    <source>
        <dbReference type="ARBA" id="ARBA00023237"/>
    </source>
</evidence>
<dbReference type="InterPro" id="IPR012910">
    <property type="entry name" value="Plug_dom"/>
</dbReference>
<reference evidence="10 11" key="1">
    <citation type="submission" date="2017-02" db="EMBL/GenBank/DDBJ databases">
        <authorList>
            <person name="Peterson S.W."/>
        </authorList>
    </citation>
    <scope>NUCLEOTIDE SEQUENCE [LARGE SCALE GENOMIC DNA]</scope>
    <source>
        <strain evidence="10 11">DSM 24412</strain>
    </source>
</reference>
<keyword evidence="4 8" id="KW-0812">Transmembrane</keyword>
<dbReference type="GO" id="GO:0015344">
    <property type="term" value="F:siderophore uptake transmembrane transporter activity"/>
    <property type="evidence" value="ECO:0007669"/>
    <property type="project" value="TreeGrafter"/>
</dbReference>
<dbReference type="STRING" id="889453.SAMN03080601_00347"/>
<evidence type="ECO:0000259" key="9">
    <source>
        <dbReference type="Pfam" id="PF07715"/>
    </source>
</evidence>
<dbReference type="Pfam" id="PF13715">
    <property type="entry name" value="CarbopepD_reg_2"/>
    <property type="match status" value="1"/>
</dbReference>
<evidence type="ECO:0000256" key="4">
    <source>
        <dbReference type="ARBA" id="ARBA00022692"/>
    </source>
</evidence>
<keyword evidence="11" id="KW-1185">Reference proteome</keyword>
<dbReference type="PANTHER" id="PTHR30069:SF29">
    <property type="entry name" value="HEMOGLOBIN AND HEMOGLOBIN-HAPTOGLOBIN-BINDING PROTEIN 1-RELATED"/>
    <property type="match status" value="1"/>
</dbReference>
<dbReference type="Gene3D" id="2.170.130.10">
    <property type="entry name" value="TonB-dependent receptor, plug domain"/>
    <property type="match status" value="1"/>
</dbReference>
<dbReference type="EMBL" id="FUYV01000001">
    <property type="protein sequence ID" value="SKB37282.1"/>
    <property type="molecule type" value="Genomic_DNA"/>
</dbReference>
<dbReference type="InterPro" id="IPR008969">
    <property type="entry name" value="CarboxyPept-like_regulatory"/>
</dbReference>
<keyword evidence="5" id="KW-0732">Signal</keyword>
<dbReference type="RefSeq" id="WP_079556121.1">
    <property type="nucleotide sequence ID" value="NZ_FUYV01000001.1"/>
</dbReference>
<evidence type="ECO:0000256" key="1">
    <source>
        <dbReference type="ARBA" id="ARBA00004571"/>
    </source>
</evidence>
<dbReference type="Pfam" id="PF07715">
    <property type="entry name" value="Plug"/>
    <property type="match status" value="1"/>
</dbReference>
<protein>
    <submittedName>
        <fullName evidence="10">Outer membrane receptor proteins, mostly Fe transport</fullName>
    </submittedName>
</protein>
<keyword evidence="3 8" id="KW-1134">Transmembrane beta strand</keyword>
<dbReference type="InterPro" id="IPR036942">
    <property type="entry name" value="Beta-barrel_TonB_sf"/>
</dbReference>
<dbReference type="KEGG" id="asx:CDL62_05460"/>
<comment type="similarity">
    <text evidence="8">Belongs to the TonB-dependent receptor family.</text>
</comment>
<keyword evidence="7 8" id="KW-0998">Cell outer membrane</keyword>